<proteinExistence type="predicted"/>
<keyword evidence="3" id="KW-1185">Reference proteome</keyword>
<accession>A0A8J3LDJ2</accession>
<dbReference type="AlphaFoldDB" id="A0A8J3LDJ2"/>
<dbReference type="SUPFAM" id="SSF51182">
    <property type="entry name" value="RmlC-like cupins"/>
    <property type="match status" value="1"/>
</dbReference>
<reference evidence="2" key="1">
    <citation type="submission" date="2021-01" db="EMBL/GenBank/DDBJ databases">
        <title>Whole genome shotgun sequence of Catellatospora methionotrophica NBRC 14553.</title>
        <authorList>
            <person name="Komaki H."/>
            <person name="Tamura T."/>
        </authorList>
    </citation>
    <scope>NUCLEOTIDE SEQUENCE</scope>
    <source>
        <strain evidence="2">NBRC 14553</strain>
    </source>
</reference>
<dbReference type="InterPro" id="IPR014710">
    <property type="entry name" value="RmlC-like_jellyroll"/>
</dbReference>
<dbReference type="Pfam" id="PF07883">
    <property type="entry name" value="Cupin_2"/>
    <property type="match status" value="1"/>
</dbReference>
<evidence type="ECO:0000313" key="2">
    <source>
        <dbReference type="EMBL" id="GIG19118.1"/>
    </source>
</evidence>
<evidence type="ECO:0000313" key="3">
    <source>
        <dbReference type="Proteomes" id="UP000660339"/>
    </source>
</evidence>
<dbReference type="Proteomes" id="UP000660339">
    <property type="component" value="Unassembled WGS sequence"/>
</dbReference>
<dbReference type="InterPro" id="IPR011051">
    <property type="entry name" value="RmlC_Cupin_sf"/>
</dbReference>
<dbReference type="EMBL" id="BONJ01000048">
    <property type="protein sequence ID" value="GIG19118.1"/>
    <property type="molecule type" value="Genomic_DNA"/>
</dbReference>
<feature type="domain" description="Cupin type-2" evidence="1">
    <location>
        <begin position="43"/>
        <end position="107"/>
    </location>
</feature>
<organism evidence="2 3">
    <name type="scientific">Catellatospora methionotrophica</name>
    <dbReference type="NCBI Taxonomy" id="121620"/>
    <lineage>
        <taxon>Bacteria</taxon>
        <taxon>Bacillati</taxon>
        <taxon>Actinomycetota</taxon>
        <taxon>Actinomycetes</taxon>
        <taxon>Micromonosporales</taxon>
        <taxon>Micromonosporaceae</taxon>
        <taxon>Catellatospora</taxon>
    </lineage>
</organism>
<dbReference type="InterPro" id="IPR013096">
    <property type="entry name" value="Cupin_2"/>
</dbReference>
<evidence type="ECO:0000259" key="1">
    <source>
        <dbReference type="Pfam" id="PF07883"/>
    </source>
</evidence>
<dbReference type="Gene3D" id="2.60.120.10">
    <property type="entry name" value="Jelly Rolls"/>
    <property type="match status" value="1"/>
</dbReference>
<protein>
    <recommendedName>
        <fullName evidence="1">Cupin type-2 domain-containing protein</fullName>
    </recommendedName>
</protein>
<name>A0A8J3LDJ2_9ACTN</name>
<sequence length="122" mass="12929">MGLVRLAAMQIIERAGRWMPPPVGTANDWVEHLKTPDLSVGTYCIPAGGLDDQSPHTEDEVYVVTAGRARIVTPSGESAVGPGSVVFVPAHEEHRFVDVTEDLTLLVFFGPAYGSRGGAAQG</sequence>
<gene>
    <name evidence="2" type="ORF">Cme02nite_74500</name>
</gene>
<comment type="caution">
    <text evidence="2">The sequence shown here is derived from an EMBL/GenBank/DDBJ whole genome shotgun (WGS) entry which is preliminary data.</text>
</comment>